<comment type="caution">
    <text evidence="1">The sequence shown here is derived from an EMBL/GenBank/DDBJ whole genome shotgun (WGS) entry which is preliminary data.</text>
</comment>
<organism evidence="1 2">
    <name type="scientific">candidate division WS6 bacterium GW2011_GWC2_36_7</name>
    <dbReference type="NCBI Taxonomy" id="1619091"/>
    <lineage>
        <taxon>Bacteria</taxon>
        <taxon>Candidatus Dojkabacteria</taxon>
    </lineage>
</organism>
<dbReference type="Proteomes" id="UP000034075">
    <property type="component" value="Unassembled WGS sequence"/>
</dbReference>
<reference evidence="1 2" key="1">
    <citation type="journal article" date="2015" name="Nature">
        <title>rRNA introns, odd ribosomes, and small enigmatic genomes across a large radiation of phyla.</title>
        <authorList>
            <person name="Brown C.T."/>
            <person name="Hug L.A."/>
            <person name="Thomas B.C."/>
            <person name="Sharon I."/>
            <person name="Castelle C.J."/>
            <person name="Singh A."/>
            <person name="Wilkins M.J."/>
            <person name="Williams K.H."/>
            <person name="Banfield J.F."/>
        </authorList>
    </citation>
    <scope>NUCLEOTIDE SEQUENCE [LARGE SCALE GENOMIC DNA]</scope>
</reference>
<proteinExistence type="predicted"/>
<sequence length="185" mass="21602">MSAMCDLCSDTKCLFRNSKNEEQSCFLFKAKAANAEITFAPEDVQFGQAPKSKTRNKHRTILVEKDIQDPERDIKYYDNKRAKIRTRIGLYCCIVSGPMKFKILKVLPTRSPYKQIRDLQSGTITSGEPYDKYVVQTPQKPSPDWNEEVRKLFEEDWPEQTLRVIPMKTFIRQVMRTLKERALEA</sequence>
<gene>
    <name evidence="1" type="ORF">US24_C0030G0005</name>
</gene>
<evidence type="ECO:0000313" key="1">
    <source>
        <dbReference type="EMBL" id="KKQ11372.1"/>
    </source>
</evidence>
<accession>A0A0G0F0Q8</accession>
<evidence type="ECO:0000313" key="2">
    <source>
        <dbReference type="Proteomes" id="UP000034075"/>
    </source>
</evidence>
<dbReference type="AlphaFoldDB" id="A0A0G0F0Q8"/>
<name>A0A0G0F0Q8_9BACT</name>
<protein>
    <submittedName>
        <fullName evidence="1">Uncharacterized protein</fullName>
    </submittedName>
</protein>
<dbReference type="EMBL" id="LBSF01000030">
    <property type="protein sequence ID" value="KKQ11372.1"/>
    <property type="molecule type" value="Genomic_DNA"/>
</dbReference>